<sequence>MSSLRNAVQRRNHKERAQPYKRERYGILEKHKDYVLRARDYHAKQERLKKLREKAYFRNPDEFYFKMINSKTKGGVHVSERNNAFSGDVIKLLKSQDLNYIKTQRDIGRKKIEKLQNQLHFLASNDDEVVDEENEGTKKKDSNKQETLQKNANRIESNHIIFFDTEEEVKNFDPAKHFNTLPELVNRKFNRPRIETLEKQALVLPEDIKQLRKMQKERINKYQELADRLEREDKFVTLEQELVTQKNLMGKGRRKKVGIDKNGLAVYKWKNERKK</sequence>
<name>A0A9N8WJ71_9GLOM</name>
<dbReference type="AlphaFoldDB" id="A0A9N8WJ71"/>
<evidence type="ECO:0000256" key="5">
    <source>
        <dbReference type="ARBA" id="ARBA00023242"/>
    </source>
</evidence>
<dbReference type="GO" id="GO:0032040">
    <property type="term" value="C:small-subunit processome"/>
    <property type="evidence" value="ECO:0007669"/>
    <property type="project" value="UniProtKB-UniRule"/>
</dbReference>
<proteinExistence type="inferred from homology"/>
<evidence type="ECO:0000256" key="6">
    <source>
        <dbReference type="PIRNR" id="PIRNR015952"/>
    </source>
</evidence>
<evidence type="ECO:0000256" key="4">
    <source>
        <dbReference type="ARBA" id="ARBA00022552"/>
    </source>
</evidence>
<keyword evidence="7" id="KW-0175">Coiled coil</keyword>
<keyword evidence="10" id="KW-1185">Reference proteome</keyword>
<gene>
    <name evidence="9" type="ORF">ALEPTO_LOCUS2700</name>
</gene>
<evidence type="ECO:0000256" key="2">
    <source>
        <dbReference type="ARBA" id="ARBA00004604"/>
    </source>
</evidence>
<comment type="caution">
    <text evidence="9">The sequence shown here is derived from an EMBL/GenBank/DDBJ whole genome shotgun (WGS) entry which is preliminary data.</text>
</comment>
<feature type="coiled-coil region" evidence="7">
    <location>
        <begin position="212"/>
        <end position="239"/>
    </location>
</feature>
<dbReference type="PIRSF" id="PIRSF015952">
    <property type="entry name" value="U3snoRNP11"/>
    <property type="match status" value="1"/>
</dbReference>
<evidence type="ECO:0000256" key="3">
    <source>
        <dbReference type="ARBA" id="ARBA00008105"/>
    </source>
</evidence>
<dbReference type="PANTHER" id="PTHR12838:SF0">
    <property type="entry name" value="U3 SMALL NUCLEOLAR RNA-ASSOCIATED PROTEIN 11-RELATED"/>
    <property type="match status" value="1"/>
</dbReference>
<dbReference type="InterPro" id="IPR007144">
    <property type="entry name" value="SSU_processome_Utp11"/>
</dbReference>
<dbReference type="Pfam" id="PF03998">
    <property type="entry name" value="Utp11"/>
    <property type="match status" value="1"/>
</dbReference>
<comment type="subcellular location">
    <subcellularLocation>
        <location evidence="2 6">Nucleus</location>
        <location evidence="2 6">Nucleolus</location>
    </subcellularLocation>
</comment>
<comment type="subunit">
    <text evidence="6">Component of the ribosomal small subunit (SSU) processome.</text>
</comment>
<dbReference type="Proteomes" id="UP000789508">
    <property type="component" value="Unassembled WGS sequence"/>
</dbReference>
<evidence type="ECO:0000313" key="9">
    <source>
        <dbReference type="EMBL" id="CAG8485251.1"/>
    </source>
</evidence>
<comment type="similarity">
    <text evidence="3 6">Belongs to the UTP11 family.</text>
</comment>
<dbReference type="EMBL" id="CAJVPS010000419">
    <property type="protein sequence ID" value="CAG8485251.1"/>
    <property type="molecule type" value="Genomic_DNA"/>
</dbReference>
<dbReference type="GO" id="GO:0006364">
    <property type="term" value="P:rRNA processing"/>
    <property type="evidence" value="ECO:0007669"/>
    <property type="project" value="UniProtKB-UniRule"/>
</dbReference>
<evidence type="ECO:0000256" key="8">
    <source>
        <dbReference type="SAM" id="MobiDB-lite"/>
    </source>
</evidence>
<protein>
    <recommendedName>
        <fullName evidence="6">U3 small nucleolar RNA-associated protein 11</fullName>
        <shortName evidence="6">U3 snoRNA-associated protein 11</shortName>
    </recommendedName>
</protein>
<feature type="region of interest" description="Disordered" evidence="8">
    <location>
        <begin position="126"/>
        <end position="151"/>
    </location>
</feature>
<reference evidence="9" key="1">
    <citation type="submission" date="2021-06" db="EMBL/GenBank/DDBJ databases">
        <authorList>
            <person name="Kallberg Y."/>
            <person name="Tangrot J."/>
            <person name="Rosling A."/>
        </authorList>
    </citation>
    <scope>NUCLEOTIDE SEQUENCE</scope>
    <source>
        <strain evidence="9">FL130A</strain>
    </source>
</reference>
<organism evidence="9 10">
    <name type="scientific">Ambispora leptoticha</name>
    <dbReference type="NCBI Taxonomy" id="144679"/>
    <lineage>
        <taxon>Eukaryota</taxon>
        <taxon>Fungi</taxon>
        <taxon>Fungi incertae sedis</taxon>
        <taxon>Mucoromycota</taxon>
        <taxon>Glomeromycotina</taxon>
        <taxon>Glomeromycetes</taxon>
        <taxon>Archaeosporales</taxon>
        <taxon>Ambisporaceae</taxon>
        <taxon>Ambispora</taxon>
    </lineage>
</organism>
<evidence type="ECO:0000313" key="10">
    <source>
        <dbReference type="Proteomes" id="UP000789508"/>
    </source>
</evidence>
<dbReference type="OrthoDB" id="29058at2759"/>
<keyword evidence="5 6" id="KW-0539">Nucleus</keyword>
<feature type="region of interest" description="Disordered" evidence="8">
    <location>
        <begin position="1"/>
        <end position="20"/>
    </location>
</feature>
<feature type="compositionally biased region" description="Basic and acidic residues" evidence="8">
    <location>
        <begin position="135"/>
        <end position="144"/>
    </location>
</feature>
<keyword evidence="4 6" id="KW-0698">rRNA processing</keyword>
<dbReference type="PANTHER" id="PTHR12838">
    <property type="entry name" value="U3 SMALL NUCLEOLAR RNA-ASSOCIATED PROTEIN 11"/>
    <property type="match status" value="1"/>
</dbReference>
<accession>A0A9N8WJ71</accession>
<evidence type="ECO:0000256" key="7">
    <source>
        <dbReference type="SAM" id="Coils"/>
    </source>
</evidence>
<evidence type="ECO:0000256" key="1">
    <source>
        <dbReference type="ARBA" id="ARBA00004099"/>
    </source>
</evidence>
<comment type="function">
    <text evidence="1 6">Involved in nucleolar processing of pre-18S ribosomal RNA.</text>
</comment>